<feature type="compositionally biased region" description="Gly residues" evidence="1">
    <location>
        <begin position="83"/>
        <end position="94"/>
    </location>
</feature>
<sequence>DLRGDARPRRRAGLAGGQLPAQPHPGRVDGLRASQALGRAAHRGRQHLRRRGLGCDVFRGLRRRRHALGRGRATDGHRPQQGVQGGSRRGGGGWPRETEAGRSRGRQPVRGDDGHHRALHCRPGHPSTLRDGRQIPAQHV</sequence>
<evidence type="ECO:0000256" key="1">
    <source>
        <dbReference type="SAM" id="MobiDB-lite"/>
    </source>
</evidence>
<dbReference type="EMBL" id="UINC01073195">
    <property type="protein sequence ID" value="SVC09389.1"/>
    <property type="molecule type" value="Genomic_DNA"/>
</dbReference>
<evidence type="ECO:0000313" key="2">
    <source>
        <dbReference type="EMBL" id="SVC09389.1"/>
    </source>
</evidence>
<accession>A0A382JCL5</accession>
<organism evidence="2">
    <name type="scientific">marine metagenome</name>
    <dbReference type="NCBI Taxonomy" id="408172"/>
    <lineage>
        <taxon>unclassified sequences</taxon>
        <taxon>metagenomes</taxon>
        <taxon>ecological metagenomes</taxon>
    </lineage>
</organism>
<feature type="region of interest" description="Disordered" evidence="1">
    <location>
        <begin position="66"/>
        <end position="140"/>
    </location>
</feature>
<dbReference type="AlphaFoldDB" id="A0A382JCL5"/>
<proteinExistence type="predicted"/>
<gene>
    <name evidence="2" type="ORF">METZ01_LOCUS262243</name>
</gene>
<feature type="region of interest" description="Disordered" evidence="1">
    <location>
        <begin position="1"/>
        <end position="29"/>
    </location>
</feature>
<feature type="non-terminal residue" evidence="2">
    <location>
        <position position="1"/>
    </location>
</feature>
<name>A0A382JCL5_9ZZZZ</name>
<reference evidence="2" key="1">
    <citation type="submission" date="2018-05" db="EMBL/GenBank/DDBJ databases">
        <authorList>
            <person name="Lanie J.A."/>
            <person name="Ng W.-L."/>
            <person name="Kazmierczak K.M."/>
            <person name="Andrzejewski T.M."/>
            <person name="Davidsen T.M."/>
            <person name="Wayne K.J."/>
            <person name="Tettelin H."/>
            <person name="Glass J.I."/>
            <person name="Rusch D."/>
            <person name="Podicherti R."/>
            <person name="Tsui H.-C.T."/>
            <person name="Winkler M.E."/>
        </authorList>
    </citation>
    <scope>NUCLEOTIDE SEQUENCE</scope>
</reference>
<protein>
    <submittedName>
        <fullName evidence="2">Uncharacterized protein</fullName>
    </submittedName>
</protein>
<feature type="non-terminal residue" evidence="2">
    <location>
        <position position="140"/>
    </location>
</feature>